<feature type="transmembrane region" description="Helical" evidence="5">
    <location>
        <begin position="73"/>
        <end position="94"/>
    </location>
</feature>
<dbReference type="Proteomes" id="UP000216147">
    <property type="component" value="Unassembled WGS sequence"/>
</dbReference>
<feature type="transmembrane region" description="Helical" evidence="5">
    <location>
        <begin position="129"/>
        <end position="148"/>
    </location>
</feature>
<accession>A0A258HLH3</accession>
<dbReference type="Pfam" id="PF01694">
    <property type="entry name" value="Rhomboid"/>
    <property type="match status" value="1"/>
</dbReference>
<evidence type="ECO:0000256" key="1">
    <source>
        <dbReference type="ARBA" id="ARBA00004141"/>
    </source>
</evidence>
<protein>
    <submittedName>
        <fullName evidence="7">Rhomboid family intramembrane serine protease</fullName>
    </submittedName>
</protein>
<evidence type="ECO:0000313" key="7">
    <source>
        <dbReference type="EMBL" id="OYX57467.1"/>
    </source>
</evidence>
<keyword evidence="2 5" id="KW-0812">Transmembrane</keyword>
<organism evidence="7 8">
    <name type="scientific">Brevundimonas subvibrioides</name>
    <dbReference type="NCBI Taxonomy" id="74313"/>
    <lineage>
        <taxon>Bacteria</taxon>
        <taxon>Pseudomonadati</taxon>
        <taxon>Pseudomonadota</taxon>
        <taxon>Alphaproteobacteria</taxon>
        <taxon>Caulobacterales</taxon>
        <taxon>Caulobacteraceae</taxon>
        <taxon>Brevundimonas</taxon>
    </lineage>
</organism>
<comment type="subcellular location">
    <subcellularLocation>
        <location evidence="1">Membrane</location>
        <topology evidence="1">Multi-pass membrane protein</topology>
    </subcellularLocation>
</comment>
<keyword evidence="7" id="KW-0378">Hydrolase</keyword>
<dbReference type="GO" id="GO:0016020">
    <property type="term" value="C:membrane"/>
    <property type="evidence" value="ECO:0007669"/>
    <property type="project" value="UniProtKB-SubCell"/>
</dbReference>
<name>A0A258HLH3_9CAUL</name>
<feature type="transmembrane region" description="Helical" evidence="5">
    <location>
        <begin position="20"/>
        <end position="37"/>
    </location>
</feature>
<keyword evidence="4 5" id="KW-0472">Membrane</keyword>
<evidence type="ECO:0000256" key="4">
    <source>
        <dbReference type="ARBA" id="ARBA00023136"/>
    </source>
</evidence>
<keyword evidence="7" id="KW-0645">Protease</keyword>
<evidence type="ECO:0000256" key="3">
    <source>
        <dbReference type="ARBA" id="ARBA00022989"/>
    </source>
</evidence>
<dbReference type="SUPFAM" id="SSF144091">
    <property type="entry name" value="Rhomboid-like"/>
    <property type="match status" value="1"/>
</dbReference>
<evidence type="ECO:0000313" key="8">
    <source>
        <dbReference type="Proteomes" id="UP000216147"/>
    </source>
</evidence>
<dbReference type="InterPro" id="IPR050925">
    <property type="entry name" value="Rhomboid_protease_S54"/>
</dbReference>
<gene>
    <name evidence="7" type="ORF">B7Y86_07170</name>
</gene>
<evidence type="ECO:0000256" key="5">
    <source>
        <dbReference type="SAM" id="Phobius"/>
    </source>
</evidence>
<feature type="transmembrane region" description="Helical" evidence="5">
    <location>
        <begin position="160"/>
        <end position="181"/>
    </location>
</feature>
<evidence type="ECO:0000259" key="6">
    <source>
        <dbReference type="Pfam" id="PF01694"/>
    </source>
</evidence>
<dbReference type="Gene3D" id="1.20.1540.10">
    <property type="entry name" value="Rhomboid-like"/>
    <property type="match status" value="1"/>
</dbReference>
<comment type="caution">
    <text evidence="7">The sequence shown here is derived from an EMBL/GenBank/DDBJ whole genome shotgun (WGS) entry which is preliminary data.</text>
</comment>
<dbReference type="AlphaFoldDB" id="A0A258HLH3"/>
<dbReference type="PANTHER" id="PTHR43731">
    <property type="entry name" value="RHOMBOID PROTEASE"/>
    <property type="match status" value="1"/>
</dbReference>
<dbReference type="PANTHER" id="PTHR43731:SF26">
    <property type="entry name" value="RHOMBOID-LIKE PROTEIN 10, CHLOROPLASTIC"/>
    <property type="match status" value="1"/>
</dbReference>
<evidence type="ECO:0000256" key="2">
    <source>
        <dbReference type="ARBA" id="ARBA00022692"/>
    </source>
</evidence>
<dbReference type="InterPro" id="IPR022764">
    <property type="entry name" value="Peptidase_S54_rhomboid_dom"/>
</dbReference>
<sequence>MEPMPDRFAGPPPRERIFNAPLLAVLLAASMPALYVLQERSRDNWLGLAFAPIDLGEGRYGGLFTSMLVHGGWVHALMNAVAALTFGAPVARLFRGPAGAGVFLALYICAGIFATLGYGLVHLGSPDPLVGASGAVFGLIGAATRLLGGGGRVLPLTSRSVITTSIAWMGINAVVGLIGFAPGAEGARIAWEAHAFGFLFGILAIGPLARLFARPDERFDSSGGLGDPLG</sequence>
<feature type="transmembrane region" description="Helical" evidence="5">
    <location>
        <begin position="101"/>
        <end position="123"/>
    </location>
</feature>
<reference evidence="7 8" key="1">
    <citation type="submission" date="2017-03" db="EMBL/GenBank/DDBJ databases">
        <title>Lifting the veil on microbial sulfur biogeochemistry in mining wastewaters.</title>
        <authorList>
            <person name="Kantor R.S."/>
            <person name="Colenbrander Nelson T."/>
            <person name="Marshall S."/>
            <person name="Bennett D."/>
            <person name="Apte S."/>
            <person name="Camacho D."/>
            <person name="Thomas B.C."/>
            <person name="Warren L.A."/>
            <person name="Banfield J.F."/>
        </authorList>
    </citation>
    <scope>NUCLEOTIDE SEQUENCE [LARGE SCALE GENOMIC DNA]</scope>
    <source>
        <strain evidence="7">32-68-21</strain>
    </source>
</reference>
<dbReference type="GO" id="GO:0006508">
    <property type="term" value="P:proteolysis"/>
    <property type="evidence" value="ECO:0007669"/>
    <property type="project" value="UniProtKB-KW"/>
</dbReference>
<feature type="transmembrane region" description="Helical" evidence="5">
    <location>
        <begin position="193"/>
        <end position="213"/>
    </location>
</feature>
<dbReference type="EMBL" id="NCEQ01000006">
    <property type="protein sequence ID" value="OYX57467.1"/>
    <property type="molecule type" value="Genomic_DNA"/>
</dbReference>
<feature type="domain" description="Peptidase S54 rhomboid" evidence="6">
    <location>
        <begin position="61"/>
        <end position="205"/>
    </location>
</feature>
<dbReference type="InterPro" id="IPR035952">
    <property type="entry name" value="Rhomboid-like_sf"/>
</dbReference>
<proteinExistence type="predicted"/>
<keyword evidence="3 5" id="KW-1133">Transmembrane helix</keyword>
<dbReference type="GO" id="GO:0004252">
    <property type="term" value="F:serine-type endopeptidase activity"/>
    <property type="evidence" value="ECO:0007669"/>
    <property type="project" value="InterPro"/>
</dbReference>